<comment type="caution">
    <text evidence="2">The sequence shown here is derived from an EMBL/GenBank/DDBJ whole genome shotgun (WGS) entry which is preliminary data.</text>
</comment>
<dbReference type="RefSeq" id="WP_143948771.1">
    <property type="nucleotide sequence ID" value="NZ_BAABMB010000006.1"/>
</dbReference>
<evidence type="ECO:0008006" key="4">
    <source>
        <dbReference type="Google" id="ProtNLM"/>
    </source>
</evidence>
<dbReference type="Gene3D" id="3.40.190.10">
    <property type="entry name" value="Periplasmic binding protein-like II"/>
    <property type="match status" value="2"/>
</dbReference>
<dbReference type="InterPro" id="IPR011852">
    <property type="entry name" value="TRAP_TAXI"/>
</dbReference>
<keyword evidence="1" id="KW-0812">Transmembrane</keyword>
<keyword evidence="1" id="KW-0472">Membrane</keyword>
<dbReference type="SUPFAM" id="SSF53850">
    <property type="entry name" value="Periplasmic binding protein-like II"/>
    <property type="match status" value="1"/>
</dbReference>
<organism evidence="2 3">
    <name type="scientific">Verticiella sediminum</name>
    <dbReference type="NCBI Taxonomy" id="1247510"/>
    <lineage>
        <taxon>Bacteria</taxon>
        <taxon>Pseudomonadati</taxon>
        <taxon>Pseudomonadota</taxon>
        <taxon>Betaproteobacteria</taxon>
        <taxon>Burkholderiales</taxon>
        <taxon>Alcaligenaceae</taxon>
        <taxon>Verticiella</taxon>
    </lineage>
</organism>
<sequence>MDSRTRCQRFAVRARAGHGAAIDTGEENVRGLSIRYKRFREQAGIYGSAIVLSVAALALAIWWIEPAPPSSIRLATGAAGGAYAAWGEQYKQILEAQGIRVELQETSGAVDNLRRLADGEADVAFLQAGLPLSDGERGVQALASIGPEPSWIFVRPGIETLRDAEGRTIAGGAAGSGTLAFSRGLVELTGLGRNGTTVLPMGGEQAVAALQSDSVDTTIFVSNAVTSPIERLLRDPEVRLLSVDDAAGLISANPWLTKSTLFRGSIDYRDTIPARDITLLSTTGLLAAGSHLHPAFVDVLLSAAITIHASPGLFTQIGEYPQRPRAQQLPANANALRYFEDGPTFLRRYLPFWVASFVERGWILIFPLLTVMFPLFKIAPPTYRWQIKRRINRYYLELQKIEMELDASPDPAKAQALRRRTQEIDANAARTSVPLVYMDDLYHLRRHIHILQMKIAERMAGEAR</sequence>
<accession>A0A556ALU8</accession>
<dbReference type="OrthoDB" id="237270at2"/>
<dbReference type="PANTHER" id="PTHR42941">
    <property type="entry name" value="SLL1037 PROTEIN"/>
    <property type="match status" value="1"/>
</dbReference>
<name>A0A556ALU8_9BURK</name>
<proteinExistence type="predicted"/>
<keyword evidence="3" id="KW-1185">Reference proteome</keyword>
<dbReference type="Proteomes" id="UP000318405">
    <property type="component" value="Unassembled WGS sequence"/>
</dbReference>
<feature type="transmembrane region" description="Helical" evidence="1">
    <location>
        <begin position="43"/>
        <end position="64"/>
    </location>
</feature>
<evidence type="ECO:0000313" key="3">
    <source>
        <dbReference type="Proteomes" id="UP000318405"/>
    </source>
</evidence>
<dbReference type="PANTHER" id="PTHR42941:SF1">
    <property type="entry name" value="SLL1037 PROTEIN"/>
    <property type="match status" value="1"/>
</dbReference>
<evidence type="ECO:0000313" key="2">
    <source>
        <dbReference type="EMBL" id="TSH93870.1"/>
    </source>
</evidence>
<gene>
    <name evidence="2" type="ORF">FOZ76_13355</name>
</gene>
<protein>
    <recommendedName>
        <fullName evidence="4">C4-dicarboxylate ABC transporter substrate-binding protein</fullName>
    </recommendedName>
</protein>
<reference evidence="2 3" key="1">
    <citation type="submission" date="2019-07" db="EMBL/GenBank/DDBJ databases">
        <title>Qingshengfaniella alkalisoli gen. nov., sp. nov., isolated from saline soil.</title>
        <authorList>
            <person name="Xu L."/>
            <person name="Huang X.-X."/>
            <person name="Sun J.-Q."/>
        </authorList>
    </citation>
    <scope>NUCLEOTIDE SEQUENCE [LARGE SCALE GENOMIC DNA]</scope>
    <source>
        <strain evidence="2 3">DSM 27279</strain>
    </source>
</reference>
<dbReference type="EMBL" id="VLTJ01000026">
    <property type="protein sequence ID" value="TSH93870.1"/>
    <property type="molecule type" value="Genomic_DNA"/>
</dbReference>
<keyword evidence="1" id="KW-1133">Transmembrane helix</keyword>
<evidence type="ECO:0000256" key="1">
    <source>
        <dbReference type="SAM" id="Phobius"/>
    </source>
</evidence>
<feature type="transmembrane region" description="Helical" evidence="1">
    <location>
        <begin position="361"/>
        <end position="380"/>
    </location>
</feature>
<dbReference type="AlphaFoldDB" id="A0A556ALU8"/>
<dbReference type="Pfam" id="PF16868">
    <property type="entry name" value="NMT1_3"/>
    <property type="match status" value="1"/>
</dbReference>